<reference evidence="3 4" key="1">
    <citation type="submission" date="2019-11" db="EMBL/GenBank/DDBJ databases">
        <title>Comparative genomics of hydrocarbon-degrading Desulfosarcina strains.</title>
        <authorList>
            <person name="Watanabe M."/>
            <person name="Kojima H."/>
            <person name="Fukui M."/>
        </authorList>
    </citation>
    <scope>NUCLEOTIDE SEQUENCE [LARGE SCALE GENOMIC DNA]</scope>
    <source>
        <strain evidence="3 4">PL12</strain>
    </source>
</reference>
<dbReference type="Pfam" id="PF01075">
    <property type="entry name" value="Glyco_transf_9"/>
    <property type="match status" value="1"/>
</dbReference>
<dbReference type="PANTHER" id="PTHR30160">
    <property type="entry name" value="TETRAACYLDISACCHARIDE 4'-KINASE-RELATED"/>
    <property type="match status" value="1"/>
</dbReference>
<accession>A0A5K7YHA1</accession>
<organism evidence="3 4">
    <name type="scientific">Desulfosarcina alkanivorans</name>
    <dbReference type="NCBI Taxonomy" id="571177"/>
    <lineage>
        <taxon>Bacteria</taxon>
        <taxon>Pseudomonadati</taxon>
        <taxon>Thermodesulfobacteriota</taxon>
        <taxon>Desulfobacteria</taxon>
        <taxon>Desulfobacterales</taxon>
        <taxon>Desulfosarcinaceae</taxon>
        <taxon>Desulfosarcina</taxon>
    </lineage>
</organism>
<keyword evidence="1" id="KW-0328">Glycosyltransferase</keyword>
<proteinExistence type="predicted"/>
<dbReference type="InterPro" id="IPR002201">
    <property type="entry name" value="Glyco_trans_9"/>
</dbReference>
<sequence>MKKNDKNLIEKFLRFGTHLKDEIFSCMPTRKSRVIYKKIPKNILVIFPHGIGNMVLFTPVLENLKINFPDSFIILLLAPRNTKEVITDSRLFDTIIEYDKNQKNSSQLFFDIVKIFKNANIDLGLSFSMSAEFPRLMSLSKVKYRIGFKYNYRKLKDVNYLLHKSVLSDSNKHEVLNYLSVLKLIGITDFIIKPCFYFKKNLPYTVREKLKNDGLNYKKNVVGFHTGSFLDMIEKRWPPENFAKLGNLLTKNFSVQIVIVGGEEEKNYINKIIDKMDGYVKNLAGTLNLKETAALISTMKLFVSNDSGPMHIAAGVGTPVIGIFGPTNEIKNSPWAHENQIVKVIRHPMNCAPCYIPYSGKISCKNNKCLRSITPEDVFSKCEDILFNTE</sequence>
<gene>
    <name evidence="3" type="ORF">DSCA_11490</name>
</gene>
<keyword evidence="4" id="KW-1185">Reference proteome</keyword>
<name>A0A5K7YHA1_9BACT</name>
<dbReference type="EMBL" id="AP021874">
    <property type="protein sequence ID" value="BBO67219.1"/>
    <property type="molecule type" value="Genomic_DNA"/>
</dbReference>
<protein>
    <submittedName>
        <fullName evidence="3">ADP-heptose--LPS heptosyltransferase</fullName>
    </submittedName>
</protein>
<dbReference type="SUPFAM" id="SSF53756">
    <property type="entry name" value="UDP-Glycosyltransferase/glycogen phosphorylase"/>
    <property type="match status" value="1"/>
</dbReference>
<evidence type="ECO:0000313" key="4">
    <source>
        <dbReference type="Proteomes" id="UP000427906"/>
    </source>
</evidence>
<dbReference type="GO" id="GO:0009244">
    <property type="term" value="P:lipopolysaccharide core region biosynthetic process"/>
    <property type="evidence" value="ECO:0007669"/>
    <property type="project" value="TreeGrafter"/>
</dbReference>
<evidence type="ECO:0000256" key="2">
    <source>
        <dbReference type="ARBA" id="ARBA00022679"/>
    </source>
</evidence>
<dbReference type="Gene3D" id="3.40.50.2000">
    <property type="entry name" value="Glycogen Phosphorylase B"/>
    <property type="match status" value="2"/>
</dbReference>
<dbReference type="AlphaFoldDB" id="A0A5K7YHA1"/>
<evidence type="ECO:0000256" key="1">
    <source>
        <dbReference type="ARBA" id="ARBA00022676"/>
    </source>
</evidence>
<evidence type="ECO:0000313" key="3">
    <source>
        <dbReference type="EMBL" id="BBO67219.1"/>
    </source>
</evidence>
<dbReference type="KEGG" id="dalk:DSCA_11490"/>
<dbReference type="GO" id="GO:0008713">
    <property type="term" value="F:ADP-heptose-lipopolysaccharide heptosyltransferase activity"/>
    <property type="evidence" value="ECO:0007669"/>
    <property type="project" value="TreeGrafter"/>
</dbReference>
<dbReference type="CDD" id="cd03789">
    <property type="entry name" value="GT9_LPS_heptosyltransferase"/>
    <property type="match status" value="1"/>
</dbReference>
<dbReference type="PANTHER" id="PTHR30160:SF1">
    <property type="entry name" value="LIPOPOLYSACCHARIDE 1,2-N-ACETYLGLUCOSAMINETRANSFERASE-RELATED"/>
    <property type="match status" value="1"/>
</dbReference>
<dbReference type="Proteomes" id="UP000427906">
    <property type="component" value="Chromosome"/>
</dbReference>
<dbReference type="InterPro" id="IPR051199">
    <property type="entry name" value="LPS_LOS_Heptosyltrfase"/>
</dbReference>
<keyword evidence="2 3" id="KW-0808">Transferase</keyword>
<dbReference type="GO" id="GO:0005829">
    <property type="term" value="C:cytosol"/>
    <property type="evidence" value="ECO:0007669"/>
    <property type="project" value="TreeGrafter"/>
</dbReference>